<keyword evidence="4" id="KW-1185">Reference proteome</keyword>
<protein>
    <submittedName>
        <fullName evidence="3">Uncharacterized protein</fullName>
    </submittedName>
</protein>
<dbReference type="RefSeq" id="WP_135551117.1">
    <property type="nucleotide sequence ID" value="NZ_SPQQ01000010.1"/>
</dbReference>
<keyword evidence="1" id="KW-1133">Transmembrane helix</keyword>
<reference evidence="3 4" key="1">
    <citation type="submission" date="2019-03" db="EMBL/GenBank/DDBJ databases">
        <title>Draft Genome Sequence of Desulfosporosinus fructosivorans Strain 63.6F, Isolated from Marine Sediment in the Baltic Sea.</title>
        <authorList>
            <person name="Hausmann B."/>
            <person name="Vandieken V."/>
            <person name="Pjevac P."/>
            <person name="Schreck K."/>
            <person name="Herbold C.W."/>
            <person name="Loy A."/>
        </authorList>
    </citation>
    <scope>NUCLEOTIDE SEQUENCE [LARGE SCALE GENOMIC DNA]</scope>
    <source>
        <strain evidence="3 4">63.6F</strain>
    </source>
</reference>
<accession>A0A4Z0R201</accession>
<sequence>MKKAIFSLCCVILLLLVTPVATFAADSLYRMLYADEVESFKQDQDAMIVGQLTGKQGDKYNVKVLKVLSGKVSSDMILVSDDFTYGWDHTPPMVNDFSVFSLKKSGDFYKKAWGIFRANSGDYRTLELESLNCPIPWLLGDLACIQWYVNSEGKEKDFFGHSGTMYVRRPNGQEVQIYPVPTVHTETATSVNAQNQIRNSPTIKDSIWSNSLSYVLSIIVVILIGIGTAVFARSRKGKVK</sequence>
<evidence type="ECO:0000256" key="2">
    <source>
        <dbReference type="SAM" id="SignalP"/>
    </source>
</evidence>
<comment type="caution">
    <text evidence="3">The sequence shown here is derived from an EMBL/GenBank/DDBJ whole genome shotgun (WGS) entry which is preliminary data.</text>
</comment>
<organism evidence="3 4">
    <name type="scientific">Desulfosporosinus fructosivorans</name>
    <dbReference type="NCBI Taxonomy" id="2018669"/>
    <lineage>
        <taxon>Bacteria</taxon>
        <taxon>Bacillati</taxon>
        <taxon>Bacillota</taxon>
        <taxon>Clostridia</taxon>
        <taxon>Eubacteriales</taxon>
        <taxon>Desulfitobacteriaceae</taxon>
        <taxon>Desulfosporosinus</taxon>
    </lineage>
</organism>
<dbReference type="Proteomes" id="UP000298460">
    <property type="component" value="Unassembled WGS sequence"/>
</dbReference>
<evidence type="ECO:0000313" key="4">
    <source>
        <dbReference type="Proteomes" id="UP000298460"/>
    </source>
</evidence>
<feature type="signal peptide" evidence="2">
    <location>
        <begin position="1"/>
        <end position="24"/>
    </location>
</feature>
<evidence type="ECO:0000256" key="1">
    <source>
        <dbReference type="SAM" id="Phobius"/>
    </source>
</evidence>
<dbReference type="AlphaFoldDB" id="A0A4Z0R201"/>
<feature type="chain" id="PRO_5021229837" evidence="2">
    <location>
        <begin position="25"/>
        <end position="240"/>
    </location>
</feature>
<dbReference type="OrthoDB" id="2588230at2"/>
<gene>
    <name evidence="3" type="ORF">E4K67_23250</name>
</gene>
<keyword evidence="2" id="KW-0732">Signal</keyword>
<evidence type="ECO:0000313" key="3">
    <source>
        <dbReference type="EMBL" id="TGE36027.1"/>
    </source>
</evidence>
<feature type="transmembrane region" description="Helical" evidence="1">
    <location>
        <begin position="212"/>
        <end position="232"/>
    </location>
</feature>
<name>A0A4Z0R201_9FIRM</name>
<keyword evidence="1" id="KW-0472">Membrane</keyword>
<proteinExistence type="predicted"/>
<dbReference type="EMBL" id="SPQQ01000010">
    <property type="protein sequence ID" value="TGE36027.1"/>
    <property type="molecule type" value="Genomic_DNA"/>
</dbReference>
<keyword evidence="1" id="KW-0812">Transmembrane</keyword>